<proteinExistence type="predicted"/>
<sequence>MVRPNNGWAKAANNDANWEQDTAASIASITPVTPTRSSQVPSNTQMVLAYDQPKMTISQRLGHEVLTLIVGQEPRAESFAVHKNLLRDLGGYFMGVCNESPSGARVLMPIEDPDVIKLLIDYVYSSVLPQIFVHATPNEKAIQLRHLIQFYALADKFELNHEIRNRTMDNLQEAFYLIGKLPEGSLVYSVYERTSPSSRLRKFCAMTMAYQLHDENWVQDGSIASLLNSSGELMVDFLEAVRAYRHREDPRIRHCQGNPLCLECEPNNGEHLAGKQGVHPCCFHIHDQVKGADGNLVDSHCHLWKSE</sequence>
<dbReference type="EMBL" id="JAZHXI010000004">
    <property type="protein sequence ID" value="KAL2072710.1"/>
    <property type="molecule type" value="Genomic_DNA"/>
</dbReference>
<gene>
    <name evidence="2" type="ORF">VTL71DRAFT_12053</name>
</gene>
<dbReference type="PROSITE" id="PS50097">
    <property type="entry name" value="BTB"/>
    <property type="match status" value="1"/>
</dbReference>
<dbReference type="CDD" id="cd18186">
    <property type="entry name" value="BTB_POZ_ZBTB_KLHL-like"/>
    <property type="match status" value="1"/>
</dbReference>
<name>A0ABR4CRY3_9HELO</name>
<evidence type="ECO:0000313" key="3">
    <source>
        <dbReference type="Proteomes" id="UP001595075"/>
    </source>
</evidence>
<feature type="domain" description="BTB" evidence="1">
    <location>
        <begin position="64"/>
        <end position="126"/>
    </location>
</feature>
<evidence type="ECO:0000259" key="1">
    <source>
        <dbReference type="PROSITE" id="PS50097"/>
    </source>
</evidence>
<organism evidence="2 3">
    <name type="scientific">Oculimacula yallundae</name>
    <dbReference type="NCBI Taxonomy" id="86028"/>
    <lineage>
        <taxon>Eukaryota</taxon>
        <taxon>Fungi</taxon>
        <taxon>Dikarya</taxon>
        <taxon>Ascomycota</taxon>
        <taxon>Pezizomycotina</taxon>
        <taxon>Leotiomycetes</taxon>
        <taxon>Helotiales</taxon>
        <taxon>Ploettnerulaceae</taxon>
        <taxon>Oculimacula</taxon>
    </lineage>
</organism>
<dbReference type="PANTHER" id="PTHR47843:SF2">
    <property type="entry name" value="BTB DOMAIN-CONTAINING PROTEIN"/>
    <property type="match status" value="1"/>
</dbReference>
<dbReference type="InterPro" id="IPR011333">
    <property type="entry name" value="SKP1/BTB/POZ_sf"/>
</dbReference>
<comment type="caution">
    <text evidence="2">The sequence shown here is derived from an EMBL/GenBank/DDBJ whole genome shotgun (WGS) entry which is preliminary data.</text>
</comment>
<dbReference type="InterPro" id="IPR000210">
    <property type="entry name" value="BTB/POZ_dom"/>
</dbReference>
<evidence type="ECO:0000313" key="2">
    <source>
        <dbReference type="EMBL" id="KAL2072710.1"/>
    </source>
</evidence>
<reference evidence="2 3" key="1">
    <citation type="journal article" date="2024" name="Commun. Biol.">
        <title>Comparative genomic analysis of thermophilic fungi reveals convergent evolutionary adaptations and gene losses.</title>
        <authorList>
            <person name="Steindorff A.S."/>
            <person name="Aguilar-Pontes M.V."/>
            <person name="Robinson A.J."/>
            <person name="Andreopoulos B."/>
            <person name="LaButti K."/>
            <person name="Kuo A."/>
            <person name="Mondo S."/>
            <person name="Riley R."/>
            <person name="Otillar R."/>
            <person name="Haridas S."/>
            <person name="Lipzen A."/>
            <person name="Grimwood J."/>
            <person name="Schmutz J."/>
            <person name="Clum A."/>
            <person name="Reid I.D."/>
            <person name="Moisan M.C."/>
            <person name="Butler G."/>
            <person name="Nguyen T.T.M."/>
            <person name="Dewar K."/>
            <person name="Conant G."/>
            <person name="Drula E."/>
            <person name="Henrissat B."/>
            <person name="Hansel C."/>
            <person name="Singer S."/>
            <person name="Hutchinson M.I."/>
            <person name="de Vries R.P."/>
            <person name="Natvig D.O."/>
            <person name="Powell A.J."/>
            <person name="Tsang A."/>
            <person name="Grigoriev I.V."/>
        </authorList>
    </citation>
    <scope>NUCLEOTIDE SEQUENCE [LARGE SCALE GENOMIC DNA]</scope>
    <source>
        <strain evidence="2 3">CBS 494.80</strain>
    </source>
</reference>
<dbReference type="Gene3D" id="3.30.710.10">
    <property type="entry name" value="Potassium Channel Kv1.1, Chain A"/>
    <property type="match status" value="1"/>
</dbReference>
<accession>A0ABR4CRY3</accession>
<dbReference type="Proteomes" id="UP001595075">
    <property type="component" value="Unassembled WGS sequence"/>
</dbReference>
<dbReference type="SUPFAM" id="SSF54695">
    <property type="entry name" value="POZ domain"/>
    <property type="match status" value="1"/>
</dbReference>
<dbReference type="PANTHER" id="PTHR47843">
    <property type="entry name" value="BTB DOMAIN-CONTAINING PROTEIN-RELATED"/>
    <property type="match status" value="1"/>
</dbReference>
<protein>
    <recommendedName>
        <fullName evidence="1">BTB domain-containing protein</fullName>
    </recommendedName>
</protein>
<keyword evidence="3" id="KW-1185">Reference proteome</keyword>